<keyword evidence="6" id="KW-1185">Reference proteome</keyword>
<dbReference type="InterPro" id="IPR050908">
    <property type="entry name" value="SmbC-like"/>
</dbReference>
<name>Q30V01_OLEA2</name>
<dbReference type="RefSeq" id="WP_011369365.1">
    <property type="nucleotide sequence ID" value="NC_007519.1"/>
</dbReference>
<dbReference type="eggNOG" id="COG2207">
    <property type="taxonomic scope" value="Bacteria"/>
</dbReference>
<organism evidence="5 6">
    <name type="scientific">Oleidesulfovibrio alaskensis (strain ATCC BAA-1058 / DSM 17464 / G20)</name>
    <name type="common">Desulfovibrio alaskensis</name>
    <dbReference type="NCBI Taxonomy" id="207559"/>
    <lineage>
        <taxon>Bacteria</taxon>
        <taxon>Pseudomonadati</taxon>
        <taxon>Thermodesulfobacteriota</taxon>
        <taxon>Desulfovibrionia</taxon>
        <taxon>Desulfovibrionales</taxon>
        <taxon>Desulfovibrionaceae</taxon>
        <taxon>Oleidesulfovibrio</taxon>
    </lineage>
</organism>
<evidence type="ECO:0000256" key="3">
    <source>
        <dbReference type="ARBA" id="ARBA00023163"/>
    </source>
</evidence>
<dbReference type="SUPFAM" id="SSF55136">
    <property type="entry name" value="Probable bacterial effector-binding domain"/>
    <property type="match status" value="1"/>
</dbReference>
<dbReference type="InterPro" id="IPR029442">
    <property type="entry name" value="GyrI-like"/>
</dbReference>
<dbReference type="GO" id="GO:0043565">
    <property type="term" value="F:sequence-specific DNA binding"/>
    <property type="evidence" value="ECO:0007669"/>
    <property type="project" value="InterPro"/>
</dbReference>
<dbReference type="Proteomes" id="UP000002710">
    <property type="component" value="Chromosome"/>
</dbReference>
<dbReference type="EMBL" id="CP000112">
    <property type="protein sequence ID" value="ABB40495.1"/>
    <property type="molecule type" value="Genomic_DNA"/>
</dbReference>
<sequence length="308" mass="34296">MLYTAAKGNSIMQEHAHETYRMRIMRAILWLEEHMNEAVSLDDMAAQAHFSPYHFHRIFRGVAGESVMAYIRRLRLEKAVHRLAYGSASVTDIAFDAGYEAHEAFSRAFRAQFGMSPSALRRHVRKAGMIPAGVLGESAMTKVVAGFTLESLGLEPEVKVLAPVRVAFVRHTGPYAQCEAAWKTLCDWAFPQGLVMAQTQFMGICYDDPEVTAPDKIRYDACISVPDNVQAEHPVAIREVEGGEYVCAVWKGPYTGLTNAYAALCGQWGGRSGREFRAAPSVEVYLNDCTSTPEQELLTEIRMPLMPR</sequence>
<gene>
    <name evidence="5" type="ordered locus">Dde_3702</name>
</gene>
<dbReference type="PANTHER" id="PTHR40055:SF1">
    <property type="entry name" value="TRANSCRIPTIONAL REGULATOR YGIV-RELATED"/>
    <property type="match status" value="1"/>
</dbReference>
<dbReference type="PROSITE" id="PS01124">
    <property type="entry name" value="HTH_ARAC_FAMILY_2"/>
    <property type="match status" value="1"/>
</dbReference>
<keyword evidence="3" id="KW-0804">Transcription</keyword>
<evidence type="ECO:0000256" key="2">
    <source>
        <dbReference type="ARBA" id="ARBA00023125"/>
    </source>
</evidence>
<dbReference type="InterPro" id="IPR020449">
    <property type="entry name" value="Tscrpt_reg_AraC-type_HTH"/>
</dbReference>
<keyword evidence="1" id="KW-0805">Transcription regulation</keyword>
<dbReference type="Gene3D" id="1.10.10.60">
    <property type="entry name" value="Homeodomain-like"/>
    <property type="match status" value="2"/>
</dbReference>
<dbReference type="KEGG" id="dde:Dde_3702"/>
<dbReference type="AlphaFoldDB" id="Q30V01"/>
<keyword evidence="2" id="KW-0238">DNA-binding</keyword>
<evidence type="ECO:0000313" key="5">
    <source>
        <dbReference type="EMBL" id="ABB40495.1"/>
    </source>
</evidence>
<dbReference type="GO" id="GO:0003700">
    <property type="term" value="F:DNA-binding transcription factor activity"/>
    <property type="evidence" value="ECO:0007669"/>
    <property type="project" value="InterPro"/>
</dbReference>
<dbReference type="STRING" id="207559.Dde_3702"/>
<dbReference type="eggNOG" id="COG3449">
    <property type="taxonomic scope" value="Bacteria"/>
</dbReference>
<dbReference type="InterPro" id="IPR009057">
    <property type="entry name" value="Homeodomain-like_sf"/>
</dbReference>
<dbReference type="PANTHER" id="PTHR40055">
    <property type="entry name" value="TRANSCRIPTIONAL REGULATOR YGIV-RELATED"/>
    <property type="match status" value="1"/>
</dbReference>
<reference evidence="5 6" key="1">
    <citation type="journal article" date="2011" name="J. Bacteriol.">
        <title>Complete genome sequence and updated annotation of Desulfovibrio alaskensis G20.</title>
        <authorList>
            <person name="Hauser L.J."/>
            <person name="Land M.L."/>
            <person name="Brown S.D."/>
            <person name="Larimer F."/>
            <person name="Keller K.L."/>
            <person name="Rapp-Giles B.J."/>
            <person name="Price M.N."/>
            <person name="Lin M."/>
            <person name="Bruce D.C."/>
            <person name="Detter J.C."/>
            <person name="Tapia R."/>
            <person name="Han C.S."/>
            <person name="Goodwin L.A."/>
            <person name="Cheng J.F."/>
            <person name="Pitluck S."/>
            <person name="Copeland A."/>
            <person name="Lucas S."/>
            <person name="Nolan M."/>
            <person name="Lapidus A.L."/>
            <person name="Palumbo A.V."/>
            <person name="Wall J.D."/>
        </authorList>
    </citation>
    <scope>NUCLEOTIDE SEQUENCE [LARGE SCALE GENOMIC DNA]</scope>
    <source>
        <strain evidence="6">ATCC BAA 1058 / DSM 17464 / G20</strain>
    </source>
</reference>
<dbReference type="InterPro" id="IPR010499">
    <property type="entry name" value="AraC_E-bd"/>
</dbReference>
<dbReference type="InterPro" id="IPR018060">
    <property type="entry name" value="HTH_AraC"/>
</dbReference>
<accession>Q30V01</accession>
<evidence type="ECO:0000313" key="6">
    <source>
        <dbReference type="Proteomes" id="UP000002710"/>
    </source>
</evidence>
<dbReference type="InterPro" id="IPR018062">
    <property type="entry name" value="HTH_AraC-typ_CS"/>
</dbReference>
<protein>
    <submittedName>
        <fullName evidence="5">Transcriptional regulator, AraC family</fullName>
    </submittedName>
</protein>
<dbReference type="HOGENOM" id="CLU_000445_81_1_7"/>
<dbReference type="PRINTS" id="PR00032">
    <property type="entry name" value="HTHARAC"/>
</dbReference>
<feature type="domain" description="HTH araC/xylS-type" evidence="4">
    <location>
        <begin position="25"/>
        <end position="123"/>
    </location>
</feature>
<dbReference type="PROSITE" id="PS00041">
    <property type="entry name" value="HTH_ARAC_FAMILY_1"/>
    <property type="match status" value="1"/>
</dbReference>
<proteinExistence type="predicted"/>
<dbReference type="Pfam" id="PF12833">
    <property type="entry name" value="HTH_18"/>
    <property type="match status" value="1"/>
</dbReference>
<dbReference type="SMART" id="SM00342">
    <property type="entry name" value="HTH_ARAC"/>
    <property type="match status" value="1"/>
</dbReference>
<dbReference type="SMART" id="SM00871">
    <property type="entry name" value="AraC_E_bind"/>
    <property type="match status" value="1"/>
</dbReference>
<evidence type="ECO:0000259" key="4">
    <source>
        <dbReference type="PROSITE" id="PS01124"/>
    </source>
</evidence>
<dbReference type="InterPro" id="IPR011256">
    <property type="entry name" value="Reg_factor_effector_dom_sf"/>
</dbReference>
<dbReference type="SUPFAM" id="SSF46689">
    <property type="entry name" value="Homeodomain-like"/>
    <property type="match status" value="2"/>
</dbReference>
<evidence type="ECO:0000256" key="1">
    <source>
        <dbReference type="ARBA" id="ARBA00023015"/>
    </source>
</evidence>
<dbReference type="Gene3D" id="3.20.80.10">
    <property type="entry name" value="Regulatory factor, effector binding domain"/>
    <property type="match status" value="1"/>
</dbReference>
<dbReference type="Pfam" id="PF06445">
    <property type="entry name" value="GyrI-like"/>
    <property type="match status" value="1"/>
</dbReference>